<reference evidence="1" key="1">
    <citation type="submission" date="2013-07" db="EMBL/GenBank/DDBJ databases">
        <title>The genome of an arbuscular mycorrhizal fungus provides insights into the evolution of the oldest plant symbiosis.</title>
        <authorList>
            <consortium name="DOE Joint Genome Institute"/>
            <person name="Tisserant E."/>
            <person name="Malbreil M."/>
            <person name="Kuo A."/>
            <person name="Kohler A."/>
            <person name="Symeonidi A."/>
            <person name="Balestrini R."/>
            <person name="Charron P."/>
            <person name="Duensing N."/>
            <person name="Frei-dit-Frey N."/>
            <person name="Gianinazzi-Pearson V."/>
            <person name="Gilbert B."/>
            <person name="Handa Y."/>
            <person name="Hijri M."/>
            <person name="Kaul R."/>
            <person name="Kawaguchi M."/>
            <person name="Krajinski F."/>
            <person name="Lammers P."/>
            <person name="Lapierre D."/>
            <person name="Masclaux F.G."/>
            <person name="Murat C."/>
            <person name="Morin E."/>
            <person name="Ndikumana S."/>
            <person name="Pagni M."/>
            <person name="Petitpierre D."/>
            <person name="Requena N."/>
            <person name="Rosikiewicz P."/>
            <person name="Riley R."/>
            <person name="Saito K."/>
            <person name="San Clemente H."/>
            <person name="Shapiro H."/>
            <person name="van Tuinen D."/>
            <person name="Becard G."/>
            <person name="Bonfante P."/>
            <person name="Paszkowski U."/>
            <person name="Shachar-Hill Y."/>
            <person name="Young J.P."/>
            <person name="Sanders I.R."/>
            <person name="Henrissat B."/>
            <person name="Rensing S.A."/>
            <person name="Grigoriev I.V."/>
            <person name="Corradi N."/>
            <person name="Roux C."/>
            <person name="Martin F."/>
        </authorList>
    </citation>
    <scope>NUCLEOTIDE SEQUENCE</scope>
    <source>
        <strain evidence="1">DAOM 197198</strain>
    </source>
</reference>
<sequence length="117" mass="14057">MKLWDKDLSGRRDNTGNDRPDKTKFNKFSFSEIKKKPLYNTQTYYAFKRGYQFPMCDITDLFTLWGVNILKENIENMDFQENNWTRFTNLKKLQIIGKNLPVLVIFMFSLSLKRQNL</sequence>
<dbReference type="HOGENOM" id="CLU_2086015_0_0_1"/>
<proteinExistence type="predicted"/>
<dbReference type="EMBL" id="KI274483">
    <property type="protein sequence ID" value="ESA23797.1"/>
    <property type="molecule type" value="Genomic_DNA"/>
</dbReference>
<gene>
    <name evidence="1" type="ORF">GLOINDRAFT_90761</name>
</gene>
<protein>
    <submittedName>
        <fullName evidence="1">Uncharacterized protein</fullName>
    </submittedName>
</protein>
<dbReference type="AlphaFoldDB" id="U9UVP8"/>
<name>U9UVP8_RHIID</name>
<evidence type="ECO:0000313" key="1">
    <source>
        <dbReference type="EMBL" id="ESA23797.1"/>
    </source>
</evidence>
<accession>U9UVP8</accession>
<organism evidence="1">
    <name type="scientific">Rhizophagus irregularis (strain DAOM 181602 / DAOM 197198 / MUCL 43194)</name>
    <name type="common">Arbuscular mycorrhizal fungus</name>
    <name type="synonym">Glomus intraradices</name>
    <dbReference type="NCBI Taxonomy" id="747089"/>
    <lineage>
        <taxon>Eukaryota</taxon>
        <taxon>Fungi</taxon>
        <taxon>Fungi incertae sedis</taxon>
        <taxon>Mucoromycota</taxon>
        <taxon>Glomeromycotina</taxon>
        <taxon>Glomeromycetes</taxon>
        <taxon>Glomerales</taxon>
        <taxon>Glomeraceae</taxon>
        <taxon>Rhizophagus</taxon>
    </lineage>
</organism>